<feature type="non-terminal residue" evidence="8">
    <location>
        <position position="99"/>
    </location>
</feature>
<evidence type="ECO:0000256" key="2">
    <source>
        <dbReference type="ARBA" id="ARBA00002147"/>
    </source>
</evidence>
<reference evidence="8" key="1">
    <citation type="submission" date="2023-05" db="EMBL/GenBank/DDBJ databases">
        <title>Cataloging the Phylogenetic Diversity of Human Bladder Bacteria.</title>
        <authorList>
            <person name="Du J."/>
        </authorList>
    </citation>
    <scope>NUCLEOTIDE SEQUENCE</scope>
    <source>
        <strain evidence="8">UMB0765</strain>
    </source>
</reference>
<dbReference type="InterPro" id="IPR013785">
    <property type="entry name" value="Aldolase_TIM"/>
</dbReference>
<evidence type="ECO:0000256" key="3">
    <source>
        <dbReference type="ARBA" id="ARBA00005081"/>
    </source>
</evidence>
<dbReference type="SUPFAM" id="SSF51366">
    <property type="entry name" value="Ribulose-phoshate binding barrel"/>
    <property type="match status" value="1"/>
</dbReference>
<dbReference type="PANTHER" id="PTHR36204">
    <property type="entry name" value="N-ACETYLMANNOSAMINE-6-PHOSPHATE 2-EPIMERASE-RELATED"/>
    <property type="match status" value="1"/>
</dbReference>
<dbReference type="EC" id="5.1.3.9" evidence="5"/>
<keyword evidence="7" id="KW-0119">Carbohydrate metabolism</keyword>
<dbReference type="PANTHER" id="PTHR36204:SF1">
    <property type="entry name" value="N-ACETYLMANNOSAMINE-6-PHOSPHATE 2-EPIMERASE-RELATED"/>
    <property type="match status" value="1"/>
</dbReference>
<comment type="pathway">
    <text evidence="3">Amino-sugar metabolism; N-acetylneuraminate degradation; D-fructose 6-phosphate from N-acetylneuraminate: step 3/5.</text>
</comment>
<dbReference type="InterPro" id="IPR011060">
    <property type="entry name" value="RibuloseP-bd_barrel"/>
</dbReference>
<proteinExistence type="inferred from homology"/>
<dbReference type="GO" id="GO:0047465">
    <property type="term" value="F:N-acylglucosamine-6-phosphate 2-epimerase activity"/>
    <property type="evidence" value="ECO:0007669"/>
    <property type="project" value="UniProtKB-EC"/>
</dbReference>
<evidence type="ECO:0000256" key="1">
    <source>
        <dbReference type="ARBA" id="ARBA00000056"/>
    </source>
</evidence>
<dbReference type="Pfam" id="PF04131">
    <property type="entry name" value="NanE"/>
    <property type="match status" value="1"/>
</dbReference>
<feature type="non-terminal residue" evidence="8">
    <location>
        <position position="1"/>
    </location>
</feature>
<comment type="similarity">
    <text evidence="4">Belongs to the NanE family.</text>
</comment>
<organism evidence="8 9">
    <name type="scientific">Streptococcus pasteurianus</name>
    <dbReference type="NCBI Taxonomy" id="197614"/>
    <lineage>
        <taxon>Bacteria</taxon>
        <taxon>Bacillati</taxon>
        <taxon>Bacillota</taxon>
        <taxon>Bacilli</taxon>
        <taxon>Lactobacillales</taxon>
        <taxon>Streptococcaceae</taxon>
        <taxon>Streptococcus</taxon>
    </lineage>
</organism>
<name>A0AAW6YL57_9STRE</name>
<comment type="caution">
    <text evidence="8">The sequence shown here is derived from an EMBL/GenBank/DDBJ whole genome shotgun (WGS) entry which is preliminary data.</text>
</comment>
<comment type="catalytic activity">
    <reaction evidence="1">
        <text>an N-acyl-D-glucosamine 6-phosphate = an N-acyl-D-mannosamine 6-phosphate</text>
        <dbReference type="Rhea" id="RHEA:23932"/>
        <dbReference type="ChEBI" id="CHEBI:57599"/>
        <dbReference type="ChEBI" id="CHEBI:57666"/>
        <dbReference type="EC" id="5.1.3.9"/>
    </reaction>
</comment>
<evidence type="ECO:0000313" key="9">
    <source>
        <dbReference type="Proteomes" id="UP001237917"/>
    </source>
</evidence>
<dbReference type="Proteomes" id="UP001237917">
    <property type="component" value="Unassembled WGS sequence"/>
</dbReference>
<protein>
    <recommendedName>
        <fullName evidence="5">N-acylglucosamine-6-phosphate 2-epimerase</fullName>
        <ecNumber evidence="5">5.1.3.9</ecNumber>
    </recommendedName>
</protein>
<gene>
    <name evidence="8" type="ORF">QP487_12025</name>
</gene>
<dbReference type="AlphaFoldDB" id="A0AAW6YL57"/>
<dbReference type="GO" id="GO:0006053">
    <property type="term" value="P:N-acetylmannosamine catabolic process"/>
    <property type="evidence" value="ECO:0007669"/>
    <property type="project" value="TreeGrafter"/>
</dbReference>
<accession>A0AAW6YL57</accession>
<evidence type="ECO:0000313" key="8">
    <source>
        <dbReference type="EMBL" id="MDK7294137.1"/>
    </source>
</evidence>
<evidence type="ECO:0000256" key="5">
    <source>
        <dbReference type="ARBA" id="ARBA00013180"/>
    </source>
</evidence>
<evidence type="ECO:0000256" key="6">
    <source>
        <dbReference type="ARBA" id="ARBA00023235"/>
    </source>
</evidence>
<keyword evidence="6" id="KW-0413">Isomerase</keyword>
<evidence type="ECO:0000256" key="7">
    <source>
        <dbReference type="ARBA" id="ARBA00023277"/>
    </source>
</evidence>
<dbReference type="EMBL" id="JASOPU010000194">
    <property type="protein sequence ID" value="MDK7294137.1"/>
    <property type="molecule type" value="Genomic_DNA"/>
</dbReference>
<dbReference type="GO" id="GO:0019262">
    <property type="term" value="P:N-acetylneuraminate catabolic process"/>
    <property type="evidence" value="ECO:0007669"/>
    <property type="project" value="TreeGrafter"/>
</dbReference>
<dbReference type="GO" id="GO:0005829">
    <property type="term" value="C:cytosol"/>
    <property type="evidence" value="ECO:0007669"/>
    <property type="project" value="TreeGrafter"/>
</dbReference>
<dbReference type="InterPro" id="IPR007260">
    <property type="entry name" value="NanE"/>
</dbReference>
<sequence>KRHDGLTVNEFIHQIKEKYPDQLFMADISTFEEGLNAHQEGIDFVGTTLAGYTDYSENIDGPNYDLISQLVEAGCDVIAEGKILYPSQAKKIQDLGAKG</sequence>
<comment type="function">
    <text evidence="2">Converts N-acetylmannosamine-6-phosphate (ManNAc-6-P) to N-acetylglucosamine-6-phosphate (GlcNAc-6-P).</text>
</comment>
<dbReference type="Gene3D" id="3.20.20.70">
    <property type="entry name" value="Aldolase class I"/>
    <property type="match status" value="1"/>
</dbReference>
<evidence type="ECO:0000256" key="4">
    <source>
        <dbReference type="ARBA" id="ARBA00007439"/>
    </source>
</evidence>